<feature type="compositionally biased region" description="Low complexity" evidence="1">
    <location>
        <begin position="746"/>
        <end position="768"/>
    </location>
</feature>
<dbReference type="Pfam" id="PF03999">
    <property type="entry name" value="MAP65_ASE1"/>
    <property type="match status" value="1"/>
</dbReference>
<feature type="region of interest" description="Disordered" evidence="1">
    <location>
        <begin position="225"/>
        <end position="277"/>
    </location>
</feature>
<evidence type="ECO:0000256" key="1">
    <source>
        <dbReference type="SAM" id="MobiDB-lite"/>
    </source>
</evidence>
<feature type="region of interest" description="Disordered" evidence="1">
    <location>
        <begin position="746"/>
        <end position="798"/>
    </location>
</feature>
<proteinExistence type="predicted"/>
<dbReference type="InterPro" id="IPR007145">
    <property type="entry name" value="MAP65_Ase1_PRC1"/>
</dbReference>
<keyword evidence="3" id="KW-1185">Reference proteome</keyword>
<evidence type="ECO:0000313" key="3">
    <source>
        <dbReference type="Proteomes" id="UP001465976"/>
    </source>
</evidence>
<name>A0ABR3G1V2_9AGAR</name>
<evidence type="ECO:0000313" key="2">
    <source>
        <dbReference type="EMBL" id="KAL0581416.1"/>
    </source>
</evidence>
<dbReference type="Gene3D" id="1.20.58.1520">
    <property type="match status" value="1"/>
</dbReference>
<feature type="region of interest" description="Disordered" evidence="1">
    <location>
        <begin position="573"/>
        <end position="700"/>
    </location>
</feature>
<feature type="compositionally biased region" description="Low complexity" evidence="1">
    <location>
        <begin position="262"/>
        <end position="277"/>
    </location>
</feature>
<dbReference type="PANTHER" id="PTHR19321">
    <property type="entry name" value="PROTEIN REGULATOR OF CYTOKINESIS 1 PRC1-RELATED"/>
    <property type="match status" value="1"/>
</dbReference>
<gene>
    <name evidence="2" type="primary">ASE1</name>
    <name evidence="2" type="ORF">V5O48_000570</name>
</gene>
<sequence>MATPPATSSLLTSLLDSLHSHLQTQTQLLPTLHAQLGLPATALEDELRTLQNKLMHSVESQIDLRKKEVDMWMQKCDVVETECLRYSKALGGNIKATGSSVGELRKENVLPKRYELGTEYQEKLRQLYHTKLEQLTNLTNRLNALAKTLDSGFFGPDTLEPTLAHEVNIDTPPHKDVTPERFSRLEKELVRGKSEINKRLNHLSETFEEIYILYMELGMAPPTLEDLESVPSPPPYSSTSSSSSSGKYLHPPHPSSDPFMITISTPTPPSRSSSSKSSLLLASDDCYPSALQEKSDIAHQRIFATFTATIEEAESEGGIHAKSAASSSNSTPLGLHNVDPTPALLSWAHTLQSSLDDTKRRRQAHIQAMFDQLDGLWRRLGVADEDMEAFVEVNKGTTEECVAAYEEELERMLELKRERMGVFVGNARDEIQKLWDDLMIGEEERGAFGAFADDEFTEELLLIHEDEIRKLKEEKRQKAPLLASIRKYFDICEEEKELAAAASDQTRLLGRGARDPGRLLREEKMRKRVMKEKPRLEQDLLTSIPAWEQETGRPFLVHGESILSVLMEAVSASDKENSSKRAGRHGGPPPLRAGSVPPRAKTPVSQMGSGKGVVTPAVRPAPGGASTVPNKRMKMSDSGDEGYGRSAGRPPLGNCRGNSQGFQGLGVSQRRDVSPSKIPGSGRRSHDVGAPSSLPRPVSVAMPIPKPGTQHHALGHGRLPTGGVFTSSSAASSYSSGGFPVGIRTASGRSGASTSRSHVSSGSRYPSGAVKSSYVDRNPKAAARVRRESFKPRPSMDGLEVGGARYMTGFVGLREEDEDY</sequence>
<dbReference type="PANTHER" id="PTHR19321:SF41">
    <property type="entry name" value="FASCETTO-RELATED"/>
    <property type="match status" value="1"/>
</dbReference>
<accession>A0ABR3G1V2</accession>
<organism evidence="2 3">
    <name type="scientific">Marasmius crinis-equi</name>
    <dbReference type="NCBI Taxonomy" id="585013"/>
    <lineage>
        <taxon>Eukaryota</taxon>
        <taxon>Fungi</taxon>
        <taxon>Dikarya</taxon>
        <taxon>Basidiomycota</taxon>
        <taxon>Agaricomycotina</taxon>
        <taxon>Agaricomycetes</taxon>
        <taxon>Agaricomycetidae</taxon>
        <taxon>Agaricales</taxon>
        <taxon>Marasmiineae</taxon>
        <taxon>Marasmiaceae</taxon>
        <taxon>Marasmius</taxon>
    </lineage>
</organism>
<comment type="caution">
    <text evidence="2">The sequence shown here is derived from an EMBL/GenBank/DDBJ whole genome shotgun (WGS) entry which is preliminary data.</text>
</comment>
<dbReference type="EMBL" id="JBAHYK010000010">
    <property type="protein sequence ID" value="KAL0581416.1"/>
    <property type="molecule type" value="Genomic_DNA"/>
</dbReference>
<reference evidence="2 3" key="1">
    <citation type="submission" date="2024-02" db="EMBL/GenBank/DDBJ databases">
        <title>A draft genome for the cacao thread blight pathogen Marasmius crinis-equi.</title>
        <authorList>
            <person name="Cohen S.P."/>
            <person name="Baruah I.K."/>
            <person name="Amoako-Attah I."/>
            <person name="Bukari Y."/>
            <person name="Meinhardt L.W."/>
            <person name="Bailey B.A."/>
        </authorList>
    </citation>
    <scope>NUCLEOTIDE SEQUENCE [LARGE SCALE GENOMIC DNA]</scope>
    <source>
        <strain evidence="2 3">GH-76</strain>
    </source>
</reference>
<protein>
    <submittedName>
        <fullName evidence="2">Microtubule bundling protein</fullName>
    </submittedName>
</protein>
<dbReference type="Proteomes" id="UP001465976">
    <property type="component" value="Unassembled WGS sequence"/>
</dbReference>